<proteinExistence type="predicted"/>
<keyword evidence="1" id="KW-0472">Membrane</keyword>
<comment type="caution">
    <text evidence="2">The sequence shown here is derived from an EMBL/GenBank/DDBJ whole genome shotgun (WGS) entry which is preliminary data.</text>
</comment>
<organism evidence="2 3">
    <name type="scientific">Mucilaginibacter pocheonensis</name>
    <dbReference type="NCBI Taxonomy" id="398050"/>
    <lineage>
        <taxon>Bacteria</taxon>
        <taxon>Pseudomonadati</taxon>
        <taxon>Bacteroidota</taxon>
        <taxon>Sphingobacteriia</taxon>
        <taxon>Sphingobacteriales</taxon>
        <taxon>Sphingobacteriaceae</taxon>
        <taxon>Mucilaginibacter</taxon>
    </lineage>
</organism>
<protein>
    <submittedName>
        <fullName evidence="2">Uncharacterized protein</fullName>
    </submittedName>
</protein>
<keyword evidence="1" id="KW-0812">Transmembrane</keyword>
<sequence>MQKWRVKAMDMQDNELDKLFRSALDDLEIEPSAKVWTGINSQLNADKRRRSLVPFLSVAAGIILLITVGLLFMPEITKVNQQQTSANKVTENQPVAKSLAAVKASPAVTTANSTNKKVAAKVIASAGSFAAVKVNNEQIRHKAAKTPELKEIVAGSNEGSAPVLASRGNDLINPAAPDARNGITGGPEVDDLAFKGKPQLAAAQLPDVDKLKPAPVKKHRIRSLGDVFNVVIAAVDKREDKIIEFSNTDEDDATITGVNLGIIKVKKEK</sequence>
<accession>A0ABU1T4V9</accession>
<evidence type="ECO:0000313" key="2">
    <source>
        <dbReference type="EMBL" id="MDR6940373.1"/>
    </source>
</evidence>
<dbReference type="EMBL" id="JAVDUU010000001">
    <property type="protein sequence ID" value="MDR6940373.1"/>
    <property type="molecule type" value="Genomic_DNA"/>
</dbReference>
<keyword evidence="1" id="KW-1133">Transmembrane helix</keyword>
<keyword evidence="3" id="KW-1185">Reference proteome</keyword>
<gene>
    <name evidence="2" type="ORF">J2W55_000201</name>
</gene>
<feature type="transmembrane region" description="Helical" evidence="1">
    <location>
        <begin position="52"/>
        <end position="73"/>
    </location>
</feature>
<name>A0ABU1T4V9_9SPHI</name>
<evidence type="ECO:0000313" key="3">
    <source>
        <dbReference type="Proteomes" id="UP001247620"/>
    </source>
</evidence>
<evidence type="ECO:0000256" key="1">
    <source>
        <dbReference type="SAM" id="Phobius"/>
    </source>
</evidence>
<reference evidence="2 3" key="1">
    <citation type="submission" date="2023-07" db="EMBL/GenBank/DDBJ databases">
        <title>Sorghum-associated microbial communities from plants grown in Nebraska, USA.</title>
        <authorList>
            <person name="Schachtman D."/>
        </authorList>
    </citation>
    <scope>NUCLEOTIDE SEQUENCE [LARGE SCALE GENOMIC DNA]</scope>
    <source>
        <strain evidence="2 3">3262</strain>
    </source>
</reference>
<dbReference type="Proteomes" id="UP001247620">
    <property type="component" value="Unassembled WGS sequence"/>
</dbReference>